<name>A0A9K3KKT9_9STRA</name>
<keyword evidence="1" id="KW-0812">Transmembrane</keyword>
<sequence length="444" mass="50111">MKLVPIHGRLSMASGHSATHLGLATAMILFGLWRLFQQREWIALMATKAQTYDIKTTNEQSILQQLEPLDPVWWTPFVDQLARPFSILPKDPFWCVLRRIGSKASNSGMYLVKIPKTASSTATGVAIQIARSIPNRMGNRTGATKSVNGNMECTFHVTHEATHVDRQDPFLMWTLVRHPAKRVNYEFHFLSVRRIPADKNNTALIKPRYDLSSPNTTPENVLSMLQSDILESYHFIGITERLDESLVALKIILNLNMEDVIVLSSKVSGSMDDGRYDGICHKIQKSYTTPEVDLYMTEEFPLGNYDFFLYAVANRSLDLTIEAFGRELFQKEMELYYAMKQHAEEKCLSEAVFPCVEDGQPPLPEAKKSCFIACVFPTFPYVKLNFYRDIVYCYFLFCHISVSCTCSPESVAGSRAAGSIVVGRSIVLVRESSGDTLVEDGRIV</sequence>
<evidence type="ECO:0000256" key="1">
    <source>
        <dbReference type="SAM" id="Phobius"/>
    </source>
</evidence>
<evidence type="ECO:0000313" key="3">
    <source>
        <dbReference type="Proteomes" id="UP000693970"/>
    </source>
</evidence>
<organism evidence="2 3">
    <name type="scientific">Nitzschia inconspicua</name>
    <dbReference type="NCBI Taxonomy" id="303405"/>
    <lineage>
        <taxon>Eukaryota</taxon>
        <taxon>Sar</taxon>
        <taxon>Stramenopiles</taxon>
        <taxon>Ochrophyta</taxon>
        <taxon>Bacillariophyta</taxon>
        <taxon>Bacillariophyceae</taxon>
        <taxon>Bacillariophycidae</taxon>
        <taxon>Bacillariales</taxon>
        <taxon>Bacillariaceae</taxon>
        <taxon>Nitzschia</taxon>
    </lineage>
</organism>
<protein>
    <submittedName>
        <fullName evidence="2">Galactose-3-O-sulfotransferase</fullName>
    </submittedName>
</protein>
<dbReference type="EMBL" id="JAGRRH010000022">
    <property type="protein sequence ID" value="KAG7345186.1"/>
    <property type="molecule type" value="Genomic_DNA"/>
</dbReference>
<comment type="caution">
    <text evidence="2">The sequence shown here is derived from an EMBL/GenBank/DDBJ whole genome shotgun (WGS) entry which is preliminary data.</text>
</comment>
<keyword evidence="3" id="KW-1185">Reference proteome</keyword>
<dbReference type="Proteomes" id="UP000693970">
    <property type="component" value="Unassembled WGS sequence"/>
</dbReference>
<keyword evidence="1" id="KW-0472">Membrane</keyword>
<dbReference type="AlphaFoldDB" id="A0A9K3KKT9"/>
<evidence type="ECO:0000313" key="2">
    <source>
        <dbReference type="EMBL" id="KAG7345186.1"/>
    </source>
</evidence>
<keyword evidence="1" id="KW-1133">Transmembrane helix</keyword>
<accession>A0A9K3KKT9</accession>
<reference evidence="2" key="1">
    <citation type="journal article" date="2021" name="Sci. Rep.">
        <title>Diploid genomic architecture of Nitzschia inconspicua, an elite biomass production diatom.</title>
        <authorList>
            <person name="Oliver A."/>
            <person name="Podell S."/>
            <person name="Pinowska A."/>
            <person name="Traller J.C."/>
            <person name="Smith S.R."/>
            <person name="McClure R."/>
            <person name="Beliaev A."/>
            <person name="Bohutskyi P."/>
            <person name="Hill E.A."/>
            <person name="Rabines A."/>
            <person name="Zheng H."/>
            <person name="Allen L.Z."/>
            <person name="Kuo A."/>
            <person name="Grigoriev I.V."/>
            <person name="Allen A.E."/>
            <person name="Hazlebeck D."/>
            <person name="Allen E.E."/>
        </authorList>
    </citation>
    <scope>NUCLEOTIDE SEQUENCE</scope>
    <source>
        <strain evidence="2">Hildebrandi</strain>
    </source>
</reference>
<dbReference type="OrthoDB" id="46480at2759"/>
<proteinExistence type="predicted"/>
<reference evidence="2" key="2">
    <citation type="submission" date="2021-04" db="EMBL/GenBank/DDBJ databases">
        <authorList>
            <person name="Podell S."/>
        </authorList>
    </citation>
    <scope>NUCLEOTIDE SEQUENCE</scope>
    <source>
        <strain evidence="2">Hildebrandi</strain>
    </source>
</reference>
<gene>
    <name evidence="2" type="ORF">IV203_032717</name>
</gene>
<feature type="transmembrane region" description="Helical" evidence="1">
    <location>
        <begin position="20"/>
        <end position="36"/>
    </location>
</feature>